<evidence type="ECO:0000259" key="1">
    <source>
        <dbReference type="Pfam" id="PF02538"/>
    </source>
</evidence>
<accession>A0A1K2HWF6</accession>
<dbReference type="InterPro" id="IPR045079">
    <property type="entry name" value="Oxoprolinase-like"/>
</dbReference>
<dbReference type="STRING" id="665118.SAMN02983003_1606"/>
<dbReference type="InterPro" id="IPR003692">
    <property type="entry name" value="Hydantoinase_B"/>
</dbReference>
<reference evidence="2 3" key="1">
    <citation type="submission" date="2016-11" db="EMBL/GenBank/DDBJ databases">
        <authorList>
            <person name="Jaros S."/>
            <person name="Januszkiewicz K."/>
            <person name="Wedrychowicz H."/>
        </authorList>
    </citation>
    <scope>NUCLEOTIDE SEQUENCE [LARGE SCALE GENOMIC DNA]</scope>
    <source>
        <strain evidence="2 3">ATCC 23634</strain>
    </source>
</reference>
<gene>
    <name evidence="2" type="ORF">SAMN02983003_1606</name>
</gene>
<dbReference type="Proteomes" id="UP000183447">
    <property type="component" value="Unassembled WGS sequence"/>
</dbReference>
<dbReference type="GO" id="GO:0006749">
    <property type="term" value="P:glutathione metabolic process"/>
    <property type="evidence" value="ECO:0007669"/>
    <property type="project" value="TreeGrafter"/>
</dbReference>
<proteinExistence type="predicted"/>
<dbReference type="Pfam" id="PF02538">
    <property type="entry name" value="Hydantoinase_B"/>
    <property type="match status" value="1"/>
</dbReference>
<evidence type="ECO:0000313" key="3">
    <source>
        <dbReference type="Proteomes" id="UP000183447"/>
    </source>
</evidence>
<dbReference type="GO" id="GO:0005829">
    <property type="term" value="C:cytosol"/>
    <property type="evidence" value="ECO:0007669"/>
    <property type="project" value="TreeGrafter"/>
</dbReference>
<dbReference type="OrthoDB" id="9761586at2"/>
<name>A0A1K2HWF6_9HYPH</name>
<sequence>MKLDPVLVEILMHKLTAITEEMAITLQRSARTTYVKEAGDFGTALATPEGRFFAYPAVMGVSGFLDSNVGPTMAHFTDLVPGDVVITNHPYLSDGLATHMPDLHLIRPIFYGEKIVAYAWDFIHSADIGGGVPSSISPKFTDLFQEGLQIPPTKIVKAGVLNTEFLNLYRSNCRTPDVNLGDIRAMIAALAVGDRRIQELMETHGAQTFIDVQHDLVNYAGTKALAVQKKIPNGVYEFWDLLDDDFNSPVPVRVRVRLEATDGHIHLDFTGSDPQVEAAYNIPTGGKRHPWLTLKLMHFIYSHDKTVPLNYGMFEHVTVTAPLGTVVNPEPPAAVGVRSATAIRLNEALVGAMAMAKPGLMPAPSGGIMIPSVLVEQDPASGQRRVMVLQSLVGGTGAREGADGVDGRDSSLANQRNTPIEKTEEEAAALIADYALRVDSGGAGRWRGGTGVVFTVRIARDGSAVLGRGMERFVFRPWGMAGGMPGERARVVVNLGRPDERELGKLDMFLARAGDIVTIMTPGGGGYGDPLDRPPAEVLADVRYGYVSREGARRDYGVVLTGMAVDEAATSALRDEMRAGRPPIAAFNFGPEREAWEAVFDDATMSRLNAALMRIPTATRYERRKRLFMDVIPGLKRGAADLAAVVGDISEARQRLAGAIGRLEVEIGPSAV</sequence>
<dbReference type="AlphaFoldDB" id="A0A1K2HWF6"/>
<evidence type="ECO:0000313" key="2">
    <source>
        <dbReference type="EMBL" id="SFZ83370.1"/>
    </source>
</evidence>
<dbReference type="RefSeq" id="WP_072340652.1">
    <property type="nucleotide sequence ID" value="NZ_FPKU01000001.1"/>
</dbReference>
<dbReference type="EMBL" id="FPKU01000001">
    <property type="protein sequence ID" value="SFZ83370.1"/>
    <property type="molecule type" value="Genomic_DNA"/>
</dbReference>
<dbReference type="GO" id="GO:0017168">
    <property type="term" value="F:5-oxoprolinase (ATP-hydrolyzing) activity"/>
    <property type="evidence" value="ECO:0007669"/>
    <property type="project" value="TreeGrafter"/>
</dbReference>
<protein>
    <submittedName>
        <fullName evidence="2">N-methylhydantoinase B</fullName>
    </submittedName>
</protein>
<keyword evidence="3" id="KW-1185">Reference proteome</keyword>
<feature type="domain" description="Hydantoinase B/oxoprolinase" evidence="1">
    <location>
        <begin position="4"/>
        <end position="530"/>
    </location>
</feature>
<dbReference type="PANTHER" id="PTHR11365">
    <property type="entry name" value="5-OXOPROLINASE RELATED"/>
    <property type="match status" value="1"/>
</dbReference>
<organism evidence="2 3">
    <name type="scientific">Devosia enhydra</name>
    <dbReference type="NCBI Taxonomy" id="665118"/>
    <lineage>
        <taxon>Bacteria</taxon>
        <taxon>Pseudomonadati</taxon>
        <taxon>Pseudomonadota</taxon>
        <taxon>Alphaproteobacteria</taxon>
        <taxon>Hyphomicrobiales</taxon>
        <taxon>Devosiaceae</taxon>
        <taxon>Devosia</taxon>
    </lineage>
</organism>
<dbReference type="PANTHER" id="PTHR11365:SF23">
    <property type="entry name" value="HYPOTHETICAL 5-OXOPROLINASE (EUROFUNG)-RELATED"/>
    <property type="match status" value="1"/>
</dbReference>